<sequence>MMLLDGKKVANDLKELLKQEARKLRKKLRLCIVMVGGNPSSLTFIKRKEQFARDIGCNVRVYKYQADISTTELRKRLADIVHIKSNTGVVLQLPLPPHIKTDYVLNAIIPKKDVDVLSSRSVGDFVYGRSLVVPPVVGAIDKLFSAYNISLVGKHTYVVGAGRLVGRPVAIWLMNKGMQFTVLSSRSGGIVSLKSADVIITGVGKPRLITADVVKEGVIIVDAGTSEDVTDKGEPLGKSVGDVDFPSVSKKASYITPVPGGIGPLTVAMVFQNLLALAKRSK</sequence>
<dbReference type="InterPro" id="IPR036291">
    <property type="entry name" value="NAD(P)-bd_dom_sf"/>
</dbReference>
<evidence type="ECO:0000256" key="9">
    <source>
        <dbReference type="HAMAP-Rule" id="MF_01576"/>
    </source>
</evidence>
<keyword evidence="9" id="KW-0028">Amino-acid biosynthesis</keyword>
<evidence type="ECO:0000256" key="2">
    <source>
        <dbReference type="ARBA" id="ARBA00022563"/>
    </source>
</evidence>
<dbReference type="Pfam" id="PF00763">
    <property type="entry name" value="THF_DHG_CYH"/>
    <property type="match status" value="1"/>
</dbReference>
<dbReference type="InterPro" id="IPR020630">
    <property type="entry name" value="THF_DH/CycHdrlase_cat_dom"/>
</dbReference>
<dbReference type="UniPathway" id="UPA00193"/>
<dbReference type="GO" id="GO:0009086">
    <property type="term" value="P:methionine biosynthetic process"/>
    <property type="evidence" value="ECO:0007669"/>
    <property type="project" value="UniProtKB-KW"/>
</dbReference>
<evidence type="ECO:0000259" key="11">
    <source>
        <dbReference type="Pfam" id="PF02882"/>
    </source>
</evidence>
<gene>
    <name evidence="9" type="primary">folD</name>
    <name evidence="12" type="ORF">A2W41_03390</name>
</gene>
<keyword evidence="6 9" id="KW-0560">Oxidoreductase</keyword>
<dbReference type="GO" id="GO:0004488">
    <property type="term" value="F:methylenetetrahydrofolate dehydrogenase (NADP+) activity"/>
    <property type="evidence" value="ECO:0007669"/>
    <property type="project" value="UniProtKB-UniRule"/>
</dbReference>
<name>A0A1G2FWG9_9BACT</name>
<comment type="pathway">
    <text evidence="1 9">One-carbon metabolism; tetrahydrofolate interconversion.</text>
</comment>
<comment type="catalytic activity">
    <reaction evidence="9">
        <text>(6R)-5,10-methenyltetrahydrofolate + H2O = (6R)-10-formyltetrahydrofolate + H(+)</text>
        <dbReference type="Rhea" id="RHEA:23700"/>
        <dbReference type="ChEBI" id="CHEBI:15377"/>
        <dbReference type="ChEBI" id="CHEBI:15378"/>
        <dbReference type="ChEBI" id="CHEBI:57455"/>
        <dbReference type="ChEBI" id="CHEBI:195366"/>
        <dbReference type="EC" id="3.5.4.9"/>
    </reaction>
</comment>
<comment type="caution">
    <text evidence="12">The sequence shown here is derived from an EMBL/GenBank/DDBJ whole genome shotgun (WGS) entry which is preliminary data.</text>
</comment>
<dbReference type="GO" id="GO:0000105">
    <property type="term" value="P:L-histidine biosynthetic process"/>
    <property type="evidence" value="ECO:0007669"/>
    <property type="project" value="UniProtKB-KW"/>
</dbReference>
<feature type="binding site" evidence="9">
    <location>
        <position position="225"/>
    </location>
    <ligand>
        <name>NADP(+)</name>
        <dbReference type="ChEBI" id="CHEBI:58349"/>
    </ligand>
</feature>
<feature type="binding site" evidence="9">
    <location>
        <begin position="160"/>
        <end position="162"/>
    </location>
    <ligand>
        <name>NADP(+)</name>
        <dbReference type="ChEBI" id="CHEBI:58349"/>
    </ligand>
</feature>
<evidence type="ECO:0000256" key="5">
    <source>
        <dbReference type="ARBA" id="ARBA00022857"/>
    </source>
</evidence>
<comment type="catalytic activity">
    <reaction evidence="9">
        <text>(6R)-5,10-methylene-5,6,7,8-tetrahydrofolate + NADP(+) = (6R)-5,10-methenyltetrahydrofolate + NADPH</text>
        <dbReference type="Rhea" id="RHEA:22812"/>
        <dbReference type="ChEBI" id="CHEBI:15636"/>
        <dbReference type="ChEBI" id="CHEBI:57455"/>
        <dbReference type="ChEBI" id="CHEBI:57783"/>
        <dbReference type="ChEBI" id="CHEBI:58349"/>
        <dbReference type="EC" id="1.5.1.5"/>
    </reaction>
</comment>
<dbReference type="Pfam" id="PF02882">
    <property type="entry name" value="THF_DHG_CYH_C"/>
    <property type="match status" value="1"/>
</dbReference>
<dbReference type="SUPFAM" id="SSF53223">
    <property type="entry name" value="Aminoacid dehydrogenase-like, N-terminal domain"/>
    <property type="match status" value="1"/>
</dbReference>
<comment type="subunit">
    <text evidence="9">Homodimer.</text>
</comment>
<feature type="domain" description="Tetrahydrofolate dehydrogenase/cyclohydrolase NAD(P)-binding" evidence="11">
    <location>
        <begin position="139"/>
        <end position="281"/>
    </location>
</feature>
<evidence type="ECO:0000256" key="1">
    <source>
        <dbReference type="ARBA" id="ARBA00004777"/>
    </source>
</evidence>
<comment type="similarity">
    <text evidence="9">Belongs to the tetrahydrofolate dehydrogenase/cyclohydrolase family.</text>
</comment>
<dbReference type="Proteomes" id="UP000176700">
    <property type="component" value="Unassembled WGS sequence"/>
</dbReference>
<dbReference type="EMBL" id="MHNI01000018">
    <property type="protein sequence ID" value="OGZ42403.1"/>
    <property type="molecule type" value="Genomic_DNA"/>
</dbReference>
<dbReference type="InterPro" id="IPR000672">
    <property type="entry name" value="THF_DH/CycHdrlase"/>
</dbReference>
<keyword evidence="4 9" id="KW-0378">Hydrolase</keyword>
<dbReference type="CDD" id="cd01080">
    <property type="entry name" value="NAD_bind_m-THF_DH_Cyclohyd"/>
    <property type="match status" value="1"/>
</dbReference>
<keyword evidence="5 9" id="KW-0521">NADP</keyword>
<reference evidence="12 13" key="1">
    <citation type="journal article" date="2016" name="Nat. Commun.">
        <title>Thousands of microbial genomes shed light on interconnected biogeochemical processes in an aquifer system.</title>
        <authorList>
            <person name="Anantharaman K."/>
            <person name="Brown C.T."/>
            <person name="Hug L.A."/>
            <person name="Sharon I."/>
            <person name="Castelle C.J."/>
            <person name="Probst A.J."/>
            <person name="Thomas B.C."/>
            <person name="Singh A."/>
            <person name="Wilkins M.J."/>
            <person name="Karaoz U."/>
            <person name="Brodie E.L."/>
            <person name="Williams K.H."/>
            <person name="Hubbard S.S."/>
            <person name="Banfield J.F."/>
        </authorList>
    </citation>
    <scope>NUCLEOTIDE SEQUENCE [LARGE SCALE GENOMIC DNA]</scope>
</reference>
<dbReference type="AlphaFoldDB" id="A0A1G2FWG9"/>
<dbReference type="GO" id="GO:0005829">
    <property type="term" value="C:cytosol"/>
    <property type="evidence" value="ECO:0007669"/>
    <property type="project" value="TreeGrafter"/>
</dbReference>
<dbReference type="GO" id="GO:0004477">
    <property type="term" value="F:methenyltetrahydrofolate cyclohydrolase activity"/>
    <property type="evidence" value="ECO:0007669"/>
    <property type="project" value="UniProtKB-UniRule"/>
</dbReference>
<dbReference type="InterPro" id="IPR046346">
    <property type="entry name" value="Aminoacid_DH-like_N_sf"/>
</dbReference>
<keyword evidence="7 9" id="KW-0486">Methionine biosynthesis</keyword>
<comment type="function">
    <text evidence="9">Catalyzes the oxidation of 5,10-methylenetetrahydrofolate to 5,10-methenyltetrahydrofolate and then the hydrolysis of 5,10-methenyltetrahydrofolate to 10-formyltetrahydrofolate.</text>
</comment>
<keyword evidence="9" id="KW-0368">Histidine biosynthesis</keyword>
<keyword evidence="2 9" id="KW-0554">One-carbon metabolism</keyword>
<dbReference type="Gene3D" id="3.40.50.720">
    <property type="entry name" value="NAD(P)-binding Rossmann-like Domain"/>
    <property type="match status" value="1"/>
</dbReference>
<organism evidence="12 13">
    <name type="scientific">Candidatus Ryanbacteria bacterium RIFCSPHIGHO2_01_45_13</name>
    <dbReference type="NCBI Taxonomy" id="1802112"/>
    <lineage>
        <taxon>Bacteria</taxon>
        <taxon>Candidatus Ryaniibacteriota</taxon>
    </lineage>
</organism>
<dbReference type="PRINTS" id="PR00085">
    <property type="entry name" value="THFDHDRGNASE"/>
</dbReference>
<dbReference type="Gene3D" id="3.40.50.10860">
    <property type="entry name" value="Leucine Dehydrogenase, chain A, domain 1"/>
    <property type="match status" value="1"/>
</dbReference>
<keyword evidence="8 9" id="KW-0511">Multifunctional enzyme</keyword>
<dbReference type="SUPFAM" id="SSF51735">
    <property type="entry name" value="NAD(P)-binding Rossmann-fold domains"/>
    <property type="match status" value="1"/>
</dbReference>
<proteinExistence type="inferred from homology"/>
<evidence type="ECO:0000256" key="6">
    <source>
        <dbReference type="ARBA" id="ARBA00023002"/>
    </source>
</evidence>
<dbReference type="GO" id="GO:0006164">
    <property type="term" value="P:purine nucleotide biosynthetic process"/>
    <property type="evidence" value="ECO:0007669"/>
    <property type="project" value="UniProtKB-KW"/>
</dbReference>
<evidence type="ECO:0000313" key="12">
    <source>
        <dbReference type="EMBL" id="OGZ42403.1"/>
    </source>
</evidence>
<dbReference type="InterPro" id="IPR020631">
    <property type="entry name" value="THF_DH/CycHdrlase_NAD-bd_dom"/>
</dbReference>
<evidence type="ECO:0000256" key="4">
    <source>
        <dbReference type="ARBA" id="ARBA00022801"/>
    </source>
</evidence>
<feature type="domain" description="Tetrahydrofolate dehydrogenase/cyclohydrolase catalytic" evidence="10">
    <location>
        <begin position="4"/>
        <end position="115"/>
    </location>
</feature>
<dbReference type="GO" id="GO:0035999">
    <property type="term" value="P:tetrahydrofolate interconversion"/>
    <property type="evidence" value="ECO:0007669"/>
    <property type="project" value="UniProtKB-UniRule"/>
</dbReference>
<evidence type="ECO:0000256" key="8">
    <source>
        <dbReference type="ARBA" id="ARBA00023268"/>
    </source>
</evidence>
<evidence type="ECO:0000259" key="10">
    <source>
        <dbReference type="Pfam" id="PF00763"/>
    </source>
</evidence>
<keyword evidence="3 9" id="KW-0658">Purine biosynthesis</keyword>
<protein>
    <recommendedName>
        <fullName evidence="9">Bifunctional protein FolD</fullName>
    </recommendedName>
    <domain>
        <recommendedName>
            <fullName evidence="9">Methylenetetrahydrofolate dehydrogenase</fullName>
            <ecNumber evidence="9">1.5.1.5</ecNumber>
        </recommendedName>
    </domain>
    <domain>
        <recommendedName>
            <fullName evidence="9">Methenyltetrahydrofolate cyclohydrolase</fullName>
            <ecNumber evidence="9">3.5.4.9</ecNumber>
        </recommendedName>
    </domain>
</protein>
<dbReference type="PANTHER" id="PTHR48099">
    <property type="entry name" value="C-1-TETRAHYDROFOLATE SYNTHASE, CYTOPLASMIC-RELATED"/>
    <property type="match status" value="1"/>
</dbReference>
<dbReference type="EC" id="3.5.4.9" evidence="9"/>
<evidence type="ECO:0000256" key="7">
    <source>
        <dbReference type="ARBA" id="ARBA00023167"/>
    </source>
</evidence>
<dbReference type="HAMAP" id="MF_01576">
    <property type="entry name" value="THF_DHG_CYH"/>
    <property type="match status" value="1"/>
</dbReference>
<evidence type="ECO:0000256" key="3">
    <source>
        <dbReference type="ARBA" id="ARBA00022755"/>
    </source>
</evidence>
<dbReference type="PANTHER" id="PTHR48099:SF5">
    <property type="entry name" value="C-1-TETRAHYDROFOLATE SYNTHASE, CYTOPLASMIC"/>
    <property type="match status" value="1"/>
</dbReference>
<evidence type="ECO:0000313" key="13">
    <source>
        <dbReference type="Proteomes" id="UP000176700"/>
    </source>
</evidence>
<dbReference type="EC" id="1.5.1.5" evidence="9"/>
<accession>A0A1G2FWG9</accession>
<comment type="caution">
    <text evidence="9">Lacks conserved residue(s) required for the propagation of feature annotation.</text>
</comment>